<dbReference type="GO" id="GO:0005524">
    <property type="term" value="F:ATP binding"/>
    <property type="evidence" value="ECO:0007669"/>
    <property type="project" value="UniProtKB-UniRule"/>
</dbReference>
<evidence type="ECO:0000256" key="6">
    <source>
        <dbReference type="ARBA" id="ARBA00022806"/>
    </source>
</evidence>
<name>A0A3S0VW83_9BACI</name>
<evidence type="ECO:0000256" key="2">
    <source>
        <dbReference type="ARBA" id="ARBA00022515"/>
    </source>
</evidence>
<dbReference type="InterPro" id="IPR036185">
    <property type="entry name" value="DNA_heli_DnaB-like_N_sf"/>
</dbReference>
<gene>
    <name evidence="14" type="primary">dnaB</name>
    <name evidence="14" type="ORF">ELQ35_15670</name>
</gene>
<evidence type="ECO:0000256" key="8">
    <source>
        <dbReference type="ARBA" id="ARBA00023125"/>
    </source>
</evidence>
<proteinExistence type="inferred from homology"/>
<comment type="similarity">
    <text evidence="1 12">Belongs to the helicase family. DnaB subfamily.</text>
</comment>
<dbReference type="RefSeq" id="WP_126865859.1">
    <property type="nucleotide sequence ID" value="NZ_JAUSTX010000037.1"/>
</dbReference>
<dbReference type="Proteomes" id="UP000267430">
    <property type="component" value="Unassembled WGS sequence"/>
</dbReference>
<dbReference type="GO" id="GO:0016887">
    <property type="term" value="F:ATP hydrolysis activity"/>
    <property type="evidence" value="ECO:0007669"/>
    <property type="project" value="RHEA"/>
</dbReference>
<dbReference type="InterPro" id="IPR007693">
    <property type="entry name" value="DNA_helicase_DnaB-like_N"/>
</dbReference>
<dbReference type="AlphaFoldDB" id="A0A3S0VW83"/>
<keyword evidence="2 12" id="KW-0639">Primosome</keyword>
<dbReference type="SUPFAM" id="SSF52540">
    <property type="entry name" value="P-loop containing nucleoside triphosphate hydrolases"/>
    <property type="match status" value="1"/>
</dbReference>
<dbReference type="PANTHER" id="PTHR30153">
    <property type="entry name" value="REPLICATIVE DNA HELICASE DNAB"/>
    <property type="match status" value="1"/>
</dbReference>
<dbReference type="NCBIfam" id="TIGR00665">
    <property type="entry name" value="DnaB"/>
    <property type="match status" value="1"/>
</dbReference>
<protein>
    <recommendedName>
        <fullName evidence="11 12">Replicative DNA helicase</fullName>
        <ecNumber evidence="11 12">5.6.2.3</ecNumber>
    </recommendedName>
</protein>
<keyword evidence="9" id="KW-0413">Isomerase</keyword>
<accession>A0A3S0VW83</accession>
<dbReference type="Pfam" id="PF03796">
    <property type="entry name" value="DnaB_C"/>
    <property type="match status" value="1"/>
</dbReference>
<dbReference type="GO" id="GO:1990077">
    <property type="term" value="C:primosome complex"/>
    <property type="evidence" value="ECO:0007669"/>
    <property type="project" value="UniProtKB-UniRule"/>
</dbReference>
<dbReference type="GO" id="GO:0005829">
    <property type="term" value="C:cytosol"/>
    <property type="evidence" value="ECO:0007669"/>
    <property type="project" value="TreeGrafter"/>
</dbReference>
<dbReference type="Gene3D" id="1.10.860.10">
    <property type="entry name" value="DNAb Helicase, Chain A"/>
    <property type="match status" value="1"/>
</dbReference>
<dbReference type="Gene3D" id="3.40.50.300">
    <property type="entry name" value="P-loop containing nucleotide triphosphate hydrolases"/>
    <property type="match status" value="1"/>
</dbReference>
<keyword evidence="8 12" id="KW-0238">DNA-binding</keyword>
<dbReference type="CDD" id="cd00984">
    <property type="entry name" value="DnaB_C"/>
    <property type="match status" value="1"/>
</dbReference>
<sequence>MEAAVLFNQEAEEAVIGSLFLEEDLIKDCTLIPEHFYLARLKRILWAMKRLDEQGKPIDVISVVEQIGTQNLEKIGGISYLTDLAGSVPSTANFNFYQDTVLEYSQKRKAIEIAGRMIEEAKTEEIGSTIHKGIQQLMAIEQNGMDGDSGSILPCLTDIYYDCEMEIGDITGIPSGFNKLDQLTGGFQESDFIVIGARPSVGKTAFALHIAVHAAEEHISLIFSLEMAKKQLLKRAASSLGHISTQNLRNPRKYFDDLHWAKLADAMGKLSLATLHIYDRAAIDISYIWSQVRKMRKTYGEGKKILVVIDYLQLIVGDPKHNQNRQAEISAISRDIKHMARELNVTVIALSQLSRGVESRQNKRPMLSDLRESGQIEQDADLIAFLYRDDYYDRDSEEKNIIEVILAKQRNGPIGTVDLHFHKEFGVFEDVEKGDKVGIEK</sequence>
<evidence type="ECO:0000256" key="1">
    <source>
        <dbReference type="ARBA" id="ARBA00008428"/>
    </source>
</evidence>
<keyword evidence="5 12" id="KW-0378">Hydrolase</keyword>
<keyword evidence="3 12" id="KW-0235">DNA replication</keyword>
<evidence type="ECO:0000256" key="12">
    <source>
        <dbReference type="RuleBase" id="RU362085"/>
    </source>
</evidence>
<evidence type="ECO:0000256" key="11">
    <source>
        <dbReference type="NCBIfam" id="TIGR00665"/>
    </source>
</evidence>
<dbReference type="PROSITE" id="PS51199">
    <property type="entry name" value="SF4_HELICASE"/>
    <property type="match status" value="1"/>
</dbReference>
<dbReference type="InterPro" id="IPR016136">
    <property type="entry name" value="DNA_helicase_N/primase_C"/>
</dbReference>
<evidence type="ECO:0000256" key="4">
    <source>
        <dbReference type="ARBA" id="ARBA00022741"/>
    </source>
</evidence>
<dbReference type="GO" id="GO:0003677">
    <property type="term" value="F:DNA binding"/>
    <property type="evidence" value="ECO:0007669"/>
    <property type="project" value="UniProtKB-UniRule"/>
</dbReference>
<dbReference type="EC" id="5.6.2.3" evidence="11 12"/>
<evidence type="ECO:0000256" key="5">
    <source>
        <dbReference type="ARBA" id="ARBA00022801"/>
    </source>
</evidence>
<keyword evidence="4 12" id="KW-0547">Nucleotide-binding</keyword>
<reference evidence="14 15" key="1">
    <citation type="submission" date="2018-12" db="EMBL/GenBank/DDBJ databases">
        <title>Bacillus chawlae sp. nov., Bacillus glennii sp. nov., and Bacillus saganii sp. nov. Isolated from the Vehicle Assembly Building at Kennedy Space Center where the Viking Spacecraft were Assembled.</title>
        <authorList>
            <person name="Seuylemezian A."/>
            <person name="Vaishampayan P."/>
        </authorList>
    </citation>
    <scope>NUCLEOTIDE SEQUENCE [LARGE SCALE GENOMIC DNA]</scope>
    <source>
        <strain evidence="14 15">L5</strain>
    </source>
</reference>
<comment type="catalytic activity">
    <reaction evidence="10 12">
        <text>ATP + H2O = ADP + phosphate + H(+)</text>
        <dbReference type="Rhea" id="RHEA:13065"/>
        <dbReference type="ChEBI" id="CHEBI:15377"/>
        <dbReference type="ChEBI" id="CHEBI:15378"/>
        <dbReference type="ChEBI" id="CHEBI:30616"/>
        <dbReference type="ChEBI" id="CHEBI:43474"/>
        <dbReference type="ChEBI" id="CHEBI:456216"/>
        <dbReference type="EC" id="5.6.2.3"/>
    </reaction>
</comment>
<evidence type="ECO:0000256" key="10">
    <source>
        <dbReference type="ARBA" id="ARBA00048954"/>
    </source>
</evidence>
<keyword evidence="6 12" id="KW-0347">Helicase</keyword>
<evidence type="ECO:0000313" key="15">
    <source>
        <dbReference type="Proteomes" id="UP000267430"/>
    </source>
</evidence>
<evidence type="ECO:0000256" key="9">
    <source>
        <dbReference type="ARBA" id="ARBA00023235"/>
    </source>
</evidence>
<comment type="function">
    <text evidence="12">The main replicative DNA helicase, it participates in initiation and elongation during chromosome replication. Travels ahead of the DNA replisome, separating dsDNA into templates for DNA synthesis. A processive ATP-dependent 5'-3' DNA helicase it has DNA-dependent ATPase activity.</text>
</comment>
<dbReference type="Pfam" id="PF00772">
    <property type="entry name" value="DnaB"/>
    <property type="match status" value="1"/>
</dbReference>
<evidence type="ECO:0000313" key="14">
    <source>
        <dbReference type="EMBL" id="RUQ27478.1"/>
    </source>
</evidence>
<keyword evidence="7 12" id="KW-0067">ATP-binding</keyword>
<feature type="domain" description="SF4 helicase" evidence="13">
    <location>
        <begin position="166"/>
        <end position="435"/>
    </location>
</feature>
<evidence type="ECO:0000256" key="7">
    <source>
        <dbReference type="ARBA" id="ARBA00022840"/>
    </source>
</evidence>
<evidence type="ECO:0000256" key="3">
    <source>
        <dbReference type="ARBA" id="ARBA00022705"/>
    </source>
</evidence>
<dbReference type="InterPro" id="IPR007692">
    <property type="entry name" value="DNA_helicase_DnaB"/>
</dbReference>
<keyword evidence="15" id="KW-1185">Reference proteome</keyword>
<organism evidence="14 15">
    <name type="scientific">Peribacillus cavernae</name>
    <dbReference type="NCBI Taxonomy" id="1674310"/>
    <lineage>
        <taxon>Bacteria</taxon>
        <taxon>Bacillati</taxon>
        <taxon>Bacillota</taxon>
        <taxon>Bacilli</taxon>
        <taxon>Bacillales</taxon>
        <taxon>Bacillaceae</taxon>
        <taxon>Peribacillus</taxon>
    </lineage>
</organism>
<dbReference type="GO" id="GO:0043139">
    <property type="term" value="F:5'-3' DNA helicase activity"/>
    <property type="evidence" value="ECO:0007669"/>
    <property type="project" value="UniProtKB-EC"/>
</dbReference>
<dbReference type="GO" id="GO:0006269">
    <property type="term" value="P:DNA replication, synthesis of primer"/>
    <property type="evidence" value="ECO:0007669"/>
    <property type="project" value="UniProtKB-UniRule"/>
</dbReference>
<dbReference type="PANTHER" id="PTHR30153:SF2">
    <property type="entry name" value="REPLICATIVE DNA HELICASE"/>
    <property type="match status" value="1"/>
</dbReference>
<evidence type="ECO:0000259" key="13">
    <source>
        <dbReference type="PROSITE" id="PS51199"/>
    </source>
</evidence>
<dbReference type="InterPro" id="IPR027417">
    <property type="entry name" value="P-loop_NTPase"/>
</dbReference>
<dbReference type="InterPro" id="IPR007694">
    <property type="entry name" value="DNA_helicase_DnaB-like_C"/>
</dbReference>
<dbReference type="EMBL" id="RYZZ01000025">
    <property type="protein sequence ID" value="RUQ27478.1"/>
    <property type="molecule type" value="Genomic_DNA"/>
</dbReference>
<dbReference type="SUPFAM" id="SSF48024">
    <property type="entry name" value="N-terminal domain of DnaB helicase"/>
    <property type="match status" value="1"/>
</dbReference>
<dbReference type="FunFam" id="3.40.50.300:FF:000351">
    <property type="entry name" value="Replicative DNA helicase"/>
    <property type="match status" value="1"/>
</dbReference>
<dbReference type="OrthoDB" id="9773982at2"/>
<comment type="caution">
    <text evidence="14">The sequence shown here is derived from an EMBL/GenBank/DDBJ whole genome shotgun (WGS) entry which is preliminary data.</text>
</comment>